<feature type="transmembrane region" description="Helical" evidence="1">
    <location>
        <begin position="1011"/>
        <end position="1033"/>
    </location>
</feature>
<dbReference type="InterPro" id="IPR027463">
    <property type="entry name" value="AcrB_DN_DC_subdom"/>
</dbReference>
<dbReference type="SUPFAM" id="SSF82693">
    <property type="entry name" value="Multidrug efflux transporter AcrB pore domain, PN1, PN2, PC1 and PC2 subdomains"/>
    <property type="match status" value="2"/>
</dbReference>
<dbReference type="PANTHER" id="PTHR32063">
    <property type="match status" value="1"/>
</dbReference>
<name>A0ABT1P0V0_9GAMM</name>
<dbReference type="Gene3D" id="3.30.70.1430">
    <property type="entry name" value="Multidrug efflux transporter AcrB pore domain"/>
    <property type="match status" value="2"/>
</dbReference>
<dbReference type="Proteomes" id="UP001205566">
    <property type="component" value="Unassembled WGS sequence"/>
</dbReference>
<dbReference type="EMBL" id="JACASI010000026">
    <property type="protein sequence ID" value="MCQ3829749.1"/>
    <property type="molecule type" value="Genomic_DNA"/>
</dbReference>
<protein>
    <submittedName>
        <fullName evidence="2">Efflux RND transporter permease subunit</fullName>
    </submittedName>
</protein>
<feature type="transmembrane region" description="Helical" evidence="1">
    <location>
        <begin position="406"/>
        <end position="428"/>
    </location>
</feature>
<keyword evidence="3" id="KW-1185">Reference proteome</keyword>
<feature type="transmembrane region" description="Helical" evidence="1">
    <location>
        <begin position="901"/>
        <end position="924"/>
    </location>
</feature>
<feature type="transmembrane region" description="Helical" evidence="1">
    <location>
        <begin position="931"/>
        <end position="951"/>
    </location>
</feature>
<comment type="caution">
    <text evidence="2">The sequence shown here is derived from an EMBL/GenBank/DDBJ whole genome shotgun (WGS) entry which is preliminary data.</text>
</comment>
<dbReference type="PRINTS" id="PR00702">
    <property type="entry name" value="ACRIFLAVINRP"/>
</dbReference>
<feature type="transmembrane region" description="Helical" evidence="1">
    <location>
        <begin position="34"/>
        <end position="54"/>
    </location>
</feature>
<feature type="transmembrane region" description="Helical" evidence="1">
    <location>
        <begin position="979"/>
        <end position="999"/>
    </location>
</feature>
<dbReference type="Gene3D" id="1.20.1640.10">
    <property type="entry name" value="Multidrug efflux transporter AcrB transmembrane domain"/>
    <property type="match status" value="2"/>
</dbReference>
<dbReference type="InterPro" id="IPR001036">
    <property type="entry name" value="Acrflvin-R"/>
</dbReference>
<dbReference type="Gene3D" id="3.30.70.1440">
    <property type="entry name" value="Multidrug efflux transporter AcrB pore domain"/>
    <property type="match status" value="1"/>
</dbReference>
<feature type="transmembrane region" description="Helical" evidence="1">
    <location>
        <begin position="351"/>
        <end position="370"/>
    </location>
</feature>
<keyword evidence="1" id="KW-0472">Membrane</keyword>
<gene>
    <name evidence="2" type="ORF">HXX02_09845</name>
</gene>
<dbReference type="Pfam" id="PF00873">
    <property type="entry name" value="ACR_tran"/>
    <property type="match status" value="1"/>
</dbReference>
<keyword evidence="1" id="KW-0812">Transmembrane</keyword>
<feature type="transmembrane region" description="Helical" evidence="1">
    <location>
        <begin position="549"/>
        <end position="568"/>
    </location>
</feature>
<sequence length="1054" mass="115099">MSNPNDPMDRAHRGPRPAIDTGHGPIAWMTHNHVTANLLMLVFLIGGLIFSLTIKKEVFPEFSLDMVSVSISYPGASPEEVERGVLVPAEQAVTGLEGIKELRGSAGEGSASLTLELDEDANANKVFQDVQAAIDRVSTFPSDIERPQVSLAERKRDVLDLVVHGQVDDRTLRAVVMQVYDKLEAHPDITQLEAYGVRDFEVAIEVHRDDLRRYNLTLAGIAQLVRNAAVDVPAGGVKSEAGEILVRVTERKDWARQFGDIAIAQSEGGGTVRLKDVATIRDALVDEPRNMVFNGEPAAGIDVFRIGDQTPMSVSDATHEVLEELQQTLPPGMHVTVRDDDSEIFKERLSLLLKNGFIGLLLVFVVLGAFLELRLAFWVTLGIPISFLGALLFLPAMDISINMVSMFAFIIALGIVVDDAIIAGENIYEWRQRGYSNFDAAVAGARQVAVPLTFAILTNIVAFIPLTELPGFMGKIFGVIPFVVGSVFVISWVEALYILPAHLAHSKRGYKSRSARRLAARQKLIARGLDRFVEYRFKPVLDACVRHRYITISVSLAILIVMTGYAASGRMGFTLMPRVERDSGRVQVTFPPGTSEAQLERARSQIMGAADRILEETGREGFFIGMRGLIRDDSVQVDVYLTPGDQREISTGDFVRRWRREVGPVPGALSSSFASDRGGPGAGPALTVELRHADTDMLEQAATQLSEALQAFPAVGDIDAGVSQGKRQLDLTLTDTAKSLGLTAEDIGRQLRASLYGAEAMRQQRGRDQVKVMVRLPEEERVTLDDVNNIMIQASNGLWLPLPDLVVIDQGRAYAGINRREGRRVMTVTANVEPADQAALVINELNETTMPQLRAQFPGLSISYEGRQAEEREGLSSLGLTFSLTLAVLYFLLAIPLKSYIQPLTVMVAIPFGVIGAILGHLVMGYGLSMVSLLGMVALAGVVINDTLVMIEYGNRLRGEGIPITEAIKAAAARRFRPIILTTVTTFCGLMPMIFETSVQAKFMIPMAISLGYGILAATTISLLLVPCLFLMFSKDIPAFFSMVKARTLGGMRT</sequence>
<feature type="transmembrane region" description="Helical" evidence="1">
    <location>
        <begin position="448"/>
        <end position="467"/>
    </location>
</feature>
<evidence type="ECO:0000313" key="3">
    <source>
        <dbReference type="Proteomes" id="UP001205566"/>
    </source>
</evidence>
<dbReference type="PANTHER" id="PTHR32063:SF33">
    <property type="entry name" value="RND SUPERFAMILY EFFLUX PUMP PERMEASE COMPONENT"/>
    <property type="match status" value="1"/>
</dbReference>
<feature type="transmembrane region" description="Helical" evidence="1">
    <location>
        <begin position="376"/>
        <end position="394"/>
    </location>
</feature>
<evidence type="ECO:0000256" key="1">
    <source>
        <dbReference type="SAM" id="Phobius"/>
    </source>
</evidence>
<accession>A0ABT1P0V0</accession>
<reference evidence="2" key="1">
    <citation type="thesis" date="2020" institute="Technische Universitat Dresden" country="Dresden, Germany">
        <title>The Agarolytic System of Microbulbifer elongatus PORT2, Isolated from Batu Karas, Pangandaran West Java Indonesia.</title>
        <authorList>
            <person name="Anggraeni S.R."/>
        </authorList>
    </citation>
    <scope>NUCLEOTIDE SEQUENCE</scope>
    <source>
        <strain evidence="2">PORT2</strain>
    </source>
</reference>
<keyword evidence="1" id="KW-1133">Transmembrane helix</keyword>
<feature type="transmembrane region" description="Helical" evidence="1">
    <location>
        <begin position="479"/>
        <end position="499"/>
    </location>
</feature>
<feature type="transmembrane region" description="Helical" evidence="1">
    <location>
        <begin position="875"/>
        <end position="895"/>
    </location>
</feature>
<evidence type="ECO:0000313" key="2">
    <source>
        <dbReference type="EMBL" id="MCQ3829749.1"/>
    </source>
</evidence>
<organism evidence="2 3">
    <name type="scientific">Microbulbifer elongatus</name>
    <dbReference type="NCBI Taxonomy" id="86173"/>
    <lineage>
        <taxon>Bacteria</taxon>
        <taxon>Pseudomonadati</taxon>
        <taxon>Pseudomonadota</taxon>
        <taxon>Gammaproteobacteria</taxon>
        <taxon>Cellvibrionales</taxon>
        <taxon>Microbulbiferaceae</taxon>
        <taxon>Microbulbifer</taxon>
    </lineage>
</organism>
<dbReference type="SUPFAM" id="SSF82714">
    <property type="entry name" value="Multidrug efflux transporter AcrB TolC docking domain, DN and DC subdomains"/>
    <property type="match status" value="2"/>
</dbReference>
<dbReference type="SUPFAM" id="SSF82866">
    <property type="entry name" value="Multidrug efflux transporter AcrB transmembrane domain"/>
    <property type="match status" value="2"/>
</dbReference>
<proteinExistence type="predicted"/>
<dbReference type="Gene3D" id="3.30.70.1320">
    <property type="entry name" value="Multidrug efflux transporter AcrB pore domain like"/>
    <property type="match status" value="1"/>
</dbReference>
<dbReference type="Gene3D" id="3.30.2090.10">
    <property type="entry name" value="Multidrug efflux transporter AcrB TolC docking domain, DN and DC subdomains"/>
    <property type="match status" value="2"/>
</dbReference>